<gene>
    <name evidence="1" type="ORF">CDD80_1181</name>
</gene>
<sequence length="133" mass="14425">MAIDHTCLAVPKDKFRECLTIYLEALKPLGYDIRHQYGETVIGLGAPDKHIPGYQQADFWLVGIDAPSSHGLHLAFTAPDRPTVDAFYTAAIKAGAKDNGAPGVRTMYHPNYYGAFILDPAGNNLEAVCHSAP</sequence>
<evidence type="ECO:0008006" key="3">
    <source>
        <dbReference type="Google" id="ProtNLM"/>
    </source>
</evidence>
<dbReference type="CDD" id="cd07262">
    <property type="entry name" value="VOC_like"/>
    <property type="match status" value="1"/>
</dbReference>
<dbReference type="EMBL" id="NJES01000145">
    <property type="protein sequence ID" value="PHH76840.1"/>
    <property type="molecule type" value="Genomic_DNA"/>
</dbReference>
<proteinExistence type="predicted"/>
<comment type="caution">
    <text evidence="1">The sequence shown here is derived from an EMBL/GenBank/DDBJ whole genome shotgun (WGS) entry which is preliminary data.</text>
</comment>
<accession>A0A2C5ZAN8</accession>
<protein>
    <recommendedName>
        <fullName evidence="3">VOC domain-containing protein</fullName>
    </recommendedName>
</protein>
<organism evidence="1 2">
    <name type="scientific">Ophiocordyceps camponoti-rufipedis</name>
    <dbReference type="NCBI Taxonomy" id="2004952"/>
    <lineage>
        <taxon>Eukaryota</taxon>
        <taxon>Fungi</taxon>
        <taxon>Dikarya</taxon>
        <taxon>Ascomycota</taxon>
        <taxon>Pezizomycotina</taxon>
        <taxon>Sordariomycetes</taxon>
        <taxon>Hypocreomycetidae</taxon>
        <taxon>Hypocreales</taxon>
        <taxon>Ophiocordycipitaceae</taxon>
        <taxon>Ophiocordyceps</taxon>
    </lineage>
</organism>
<dbReference type="SUPFAM" id="SSF54593">
    <property type="entry name" value="Glyoxalase/Bleomycin resistance protein/Dihydroxybiphenyl dioxygenase"/>
    <property type="match status" value="1"/>
</dbReference>
<reference evidence="1 2" key="1">
    <citation type="submission" date="2017-06" db="EMBL/GenBank/DDBJ databases">
        <title>Ant-infecting Ophiocordyceps genomes reveal a high diversity of potential behavioral manipulation genes and a possible major role for enterotoxins.</title>
        <authorList>
            <person name="De Bekker C."/>
            <person name="Evans H.C."/>
            <person name="Brachmann A."/>
            <person name="Hughes D.P."/>
        </authorList>
    </citation>
    <scope>NUCLEOTIDE SEQUENCE [LARGE SCALE GENOMIC DNA]</scope>
    <source>
        <strain evidence="1 2">Map16</strain>
    </source>
</reference>
<dbReference type="PANTHER" id="PTHR35006:SF2">
    <property type="entry name" value="GLYOXALASE FAMILY PROTEIN (AFU_ORTHOLOGUE AFUA_5G14830)"/>
    <property type="match status" value="1"/>
</dbReference>
<dbReference type="InterPro" id="IPR029068">
    <property type="entry name" value="Glyas_Bleomycin-R_OHBP_Dase"/>
</dbReference>
<dbReference type="PANTHER" id="PTHR35006">
    <property type="entry name" value="GLYOXALASE FAMILY PROTEIN (AFU_ORTHOLOGUE AFUA_5G14830)"/>
    <property type="match status" value="1"/>
</dbReference>
<keyword evidence="2" id="KW-1185">Reference proteome</keyword>
<evidence type="ECO:0000313" key="1">
    <source>
        <dbReference type="EMBL" id="PHH76840.1"/>
    </source>
</evidence>
<dbReference type="OrthoDB" id="10249419at2759"/>
<name>A0A2C5ZAN8_9HYPO</name>
<evidence type="ECO:0000313" key="2">
    <source>
        <dbReference type="Proteomes" id="UP000226431"/>
    </source>
</evidence>
<dbReference type="AlphaFoldDB" id="A0A2C5ZAN8"/>
<dbReference type="Gene3D" id="3.10.180.10">
    <property type="entry name" value="2,3-Dihydroxybiphenyl 1,2-Dioxygenase, domain 1"/>
    <property type="match status" value="1"/>
</dbReference>
<dbReference type="Proteomes" id="UP000226431">
    <property type="component" value="Unassembled WGS sequence"/>
</dbReference>
<dbReference type="STRING" id="2004952.A0A2C5ZAN8"/>